<dbReference type="InterPro" id="IPR045151">
    <property type="entry name" value="DCAF8"/>
</dbReference>
<dbReference type="Gene3D" id="2.130.10.10">
    <property type="entry name" value="YVTN repeat-like/Quinoprotein amine dehydrogenase"/>
    <property type="match status" value="1"/>
</dbReference>
<dbReference type="EMBL" id="JALJOQ010000021">
    <property type="protein sequence ID" value="KAK9809355.1"/>
    <property type="molecule type" value="Genomic_DNA"/>
</dbReference>
<dbReference type="PROSITE" id="PS50082">
    <property type="entry name" value="WD_REPEATS_2"/>
    <property type="match status" value="1"/>
</dbReference>
<dbReference type="GO" id="GO:0005737">
    <property type="term" value="C:cytoplasm"/>
    <property type="evidence" value="ECO:0007669"/>
    <property type="project" value="TreeGrafter"/>
</dbReference>
<accession>A0AAW1PHR3</accession>
<dbReference type="InterPro" id="IPR001680">
    <property type="entry name" value="WD40_rpt"/>
</dbReference>
<keyword evidence="6" id="KW-1185">Reference proteome</keyword>
<dbReference type="Proteomes" id="UP001465755">
    <property type="component" value="Unassembled WGS sequence"/>
</dbReference>
<feature type="region of interest" description="Disordered" evidence="4">
    <location>
        <begin position="398"/>
        <end position="434"/>
    </location>
</feature>
<dbReference type="SMART" id="SM00320">
    <property type="entry name" value="WD40"/>
    <property type="match status" value="7"/>
</dbReference>
<feature type="repeat" description="WD" evidence="3">
    <location>
        <begin position="37"/>
        <end position="78"/>
    </location>
</feature>
<protein>
    <submittedName>
        <fullName evidence="5">Uncharacterized protein</fullName>
    </submittedName>
</protein>
<keyword evidence="1 3" id="KW-0853">WD repeat</keyword>
<dbReference type="AlphaFoldDB" id="A0AAW1PHR3"/>
<evidence type="ECO:0000256" key="3">
    <source>
        <dbReference type="PROSITE-ProRule" id="PRU00221"/>
    </source>
</evidence>
<comment type="caution">
    <text evidence="5">The sequence shown here is derived from an EMBL/GenBank/DDBJ whole genome shotgun (WGS) entry which is preliminary data.</text>
</comment>
<dbReference type="SUPFAM" id="SSF50978">
    <property type="entry name" value="WD40 repeat-like"/>
    <property type="match status" value="1"/>
</dbReference>
<dbReference type="InterPro" id="IPR036322">
    <property type="entry name" value="WD40_repeat_dom_sf"/>
</dbReference>
<dbReference type="PROSITE" id="PS50294">
    <property type="entry name" value="WD_REPEATS_REGION"/>
    <property type="match status" value="1"/>
</dbReference>
<proteinExistence type="predicted"/>
<organism evidence="5 6">
    <name type="scientific">Symbiochloris irregularis</name>
    <dbReference type="NCBI Taxonomy" id="706552"/>
    <lineage>
        <taxon>Eukaryota</taxon>
        <taxon>Viridiplantae</taxon>
        <taxon>Chlorophyta</taxon>
        <taxon>core chlorophytes</taxon>
        <taxon>Trebouxiophyceae</taxon>
        <taxon>Trebouxiales</taxon>
        <taxon>Trebouxiaceae</taxon>
        <taxon>Symbiochloris</taxon>
    </lineage>
</organism>
<dbReference type="PANTHER" id="PTHR15574:SF21">
    <property type="entry name" value="DDB1- AND CUL4-ASSOCIATED FACTOR 8"/>
    <property type="match status" value="1"/>
</dbReference>
<dbReference type="PANTHER" id="PTHR15574">
    <property type="entry name" value="WD REPEAT DOMAIN-CONTAINING FAMILY"/>
    <property type="match status" value="1"/>
</dbReference>
<reference evidence="5 6" key="1">
    <citation type="journal article" date="2024" name="Nat. Commun.">
        <title>Phylogenomics reveals the evolutionary origins of lichenization in chlorophyte algae.</title>
        <authorList>
            <person name="Puginier C."/>
            <person name="Libourel C."/>
            <person name="Otte J."/>
            <person name="Skaloud P."/>
            <person name="Haon M."/>
            <person name="Grisel S."/>
            <person name="Petersen M."/>
            <person name="Berrin J.G."/>
            <person name="Delaux P.M."/>
            <person name="Dal Grande F."/>
            <person name="Keller J."/>
        </authorList>
    </citation>
    <scope>NUCLEOTIDE SEQUENCE [LARGE SCALE GENOMIC DNA]</scope>
    <source>
        <strain evidence="5 6">SAG 2036</strain>
    </source>
</reference>
<gene>
    <name evidence="5" type="ORF">WJX73_008283</name>
</gene>
<evidence type="ECO:0000313" key="5">
    <source>
        <dbReference type="EMBL" id="KAK9809355.1"/>
    </source>
</evidence>
<evidence type="ECO:0000256" key="1">
    <source>
        <dbReference type="ARBA" id="ARBA00022574"/>
    </source>
</evidence>
<dbReference type="InterPro" id="IPR015943">
    <property type="entry name" value="WD40/YVTN_repeat-like_dom_sf"/>
</dbReference>
<keyword evidence="2" id="KW-0677">Repeat</keyword>
<dbReference type="GO" id="GO:0080008">
    <property type="term" value="C:Cul4-RING E3 ubiquitin ligase complex"/>
    <property type="evidence" value="ECO:0007669"/>
    <property type="project" value="TreeGrafter"/>
</dbReference>
<evidence type="ECO:0000256" key="2">
    <source>
        <dbReference type="ARBA" id="ARBA00022737"/>
    </source>
</evidence>
<evidence type="ECO:0000313" key="6">
    <source>
        <dbReference type="Proteomes" id="UP001465755"/>
    </source>
</evidence>
<name>A0AAW1PHR3_9CHLO</name>
<evidence type="ECO:0000256" key="4">
    <source>
        <dbReference type="SAM" id="MobiDB-lite"/>
    </source>
</evidence>
<sequence length="434" mass="47416">MLHALYGRAVGTCVAEGVRTSSSNSRDLLERLDARVLDGHNGCVNTVSFTPEGDTLISGSDDQAIILWDWEKGSSRLIYDSGHRDNVFQARAIPHTNNSTIVSCAADGQVRVGYLRPGSGSVDTQRVAKHQMRAHKLALRSDPGCFFSCGEDGLVISCDLRCRDSISSRPLLKCSSSDRSGMRRTVGLNSIHCNPARPWQFVLGASDEVVRIYDTRMMPPGSVGDGVRAGQSVCQPVRQLVPRSLRRSARNSHYSCTCAVFSRQGEVLASFNDGDVFLFGDSEVAPEASAPDGKDEQREGEHDDVVQVFSGHRNYRTVKGVSFAGASDEYIVSGSDDGHVYIWTRDGVLRQWLKGDRKVVNCIEPHPQMPHVMATSGIDHDVKLLIVSDLRLWRMGRNRPRGGSDDSSDSSQNGYLSAESEDAGRLDSLGQDQG</sequence>
<dbReference type="Pfam" id="PF00400">
    <property type="entry name" value="WD40"/>
    <property type="match status" value="3"/>
</dbReference>